<sequence length="160" mass="18431">EWFFSHNKFTRGCNSLFITLIPKIHDPKFVSDYRPISLIGSLYKVVTKILARRLSSVLASLISNVQTAFLPNRQILDGPFIIDELLSWCKRVKQEGMIFKVDFTKAYDSIRWEYLDNVLDAFGFGFKWRAWIKGSLLHGMASILVNGSPTSEFELHRGLK</sequence>
<proteinExistence type="predicted"/>
<reference evidence="2" key="1">
    <citation type="journal article" date="2019" name="Sci. Rep.">
        <title>Draft genome of Tanacetum cinerariifolium, the natural source of mosquito coil.</title>
        <authorList>
            <person name="Yamashiro T."/>
            <person name="Shiraishi A."/>
            <person name="Satake H."/>
            <person name="Nakayama K."/>
        </authorList>
    </citation>
    <scope>NUCLEOTIDE SEQUENCE</scope>
</reference>
<dbReference type="PANTHER" id="PTHR31635:SF196">
    <property type="entry name" value="REVERSE TRANSCRIPTASE DOMAIN-CONTAINING PROTEIN-RELATED"/>
    <property type="match status" value="1"/>
</dbReference>
<dbReference type="GO" id="GO:0016301">
    <property type="term" value="F:kinase activity"/>
    <property type="evidence" value="ECO:0007669"/>
    <property type="project" value="UniProtKB-KW"/>
</dbReference>
<keyword evidence="2" id="KW-0808">Transferase</keyword>
<accession>A0A699TYS5</accession>
<dbReference type="EMBL" id="BKCJ011282991">
    <property type="protein sequence ID" value="GFD14933.1"/>
    <property type="molecule type" value="Genomic_DNA"/>
</dbReference>
<name>A0A699TYS5_TANCI</name>
<keyword evidence="2" id="KW-0418">Kinase</keyword>
<dbReference type="PANTHER" id="PTHR31635">
    <property type="entry name" value="REVERSE TRANSCRIPTASE DOMAIN-CONTAINING PROTEIN-RELATED"/>
    <property type="match status" value="1"/>
</dbReference>
<feature type="domain" description="Reverse transcriptase" evidence="1">
    <location>
        <begin position="28"/>
        <end position="157"/>
    </location>
</feature>
<evidence type="ECO:0000259" key="1">
    <source>
        <dbReference type="Pfam" id="PF00078"/>
    </source>
</evidence>
<dbReference type="InterPro" id="IPR000477">
    <property type="entry name" value="RT_dom"/>
</dbReference>
<feature type="non-terminal residue" evidence="2">
    <location>
        <position position="1"/>
    </location>
</feature>
<protein>
    <submittedName>
        <fullName evidence="2">Cysteine-rich receptor-like protein kinase</fullName>
    </submittedName>
</protein>
<gene>
    <name evidence="2" type="ORF">Tci_886902</name>
</gene>
<comment type="caution">
    <text evidence="2">The sequence shown here is derived from an EMBL/GenBank/DDBJ whole genome shotgun (WGS) entry which is preliminary data.</text>
</comment>
<evidence type="ECO:0000313" key="2">
    <source>
        <dbReference type="EMBL" id="GFD14933.1"/>
    </source>
</evidence>
<dbReference type="CDD" id="cd01650">
    <property type="entry name" value="RT_nLTR_like"/>
    <property type="match status" value="1"/>
</dbReference>
<organism evidence="2">
    <name type="scientific">Tanacetum cinerariifolium</name>
    <name type="common">Dalmatian daisy</name>
    <name type="synonym">Chrysanthemum cinerariifolium</name>
    <dbReference type="NCBI Taxonomy" id="118510"/>
    <lineage>
        <taxon>Eukaryota</taxon>
        <taxon>Viridiplantae</taxon>
        <taxon>Streptophyta</taxon>
        <taxon>Embryophyta</taxon>
        <taxon>Tracheophyta</taxon>
        <taxon>Spermatophyta</taxon>
        <taxon>Magnoliopsida</taxon>
        <taxon>eudicotyledons</taxon>
        <taxon>Gunneridae</taxon>
        <taxon>Pentapetalae</taxon>
        <taxon>asterids</taxon>
        <taxon>campanulids</taxon>
        <taxon>Asterales</taxon>
        <taxon>Asteraceae</taxon>
        <taxon>Asteroideae</taxon>
        <taxon>Anthemideae</taxon>
        <taxon>Anthemidinae</taxon>
        <taxon>Tanacetum</taxon>
    </lineage>
</organism>
<feature type="non-terminal residue" evidence="2">
    <location>
        <position position="160"/>
    </location>
</feature>
<keyword evidence="2" id="KW-0675">Receptor</keyword>
<dbReference type="AlphaFoldDB" id="A0A699TYS5"/>
<dbReference type="Pfam" id="PF00078">
    <property type="entry name" value="RVT_1"/>
    <property type="match status" value="1"/>
</dbReference>